<dbReference type="InterPro" id="IPR036691">
    <property type="entry name" value="Endo/exonu/phosph_ase_sf"/>
</dbReference>
<evidence type="ECO:0000313" key="4">
    <source>
        <dbReference type="Proteomes" id="UP000183766"/>
    </source>
</evidence>
<reference evidence="2" key="3">
    <citation type="journal article" date="2018" name="BMC Genomics">
        <title>Whole genome sequencing and function prediction of 133 gut anaerobes isolated from chicken caecum in pure cultures.</title>
        <authorList>
            <person name="Medvecky M."/>
            <person name="Cejkova D."/>
            <person name="Polansky O."/>
            <person name="Karasova D."/>
            <person name="Kubasova T."/>
            <person name="Cizek A."/>
            <person name="Rychlik I."/>
        </authorList>
    </citation>
    <scope>NUCLEOTIDE SEQUENCE</scope>
    <source>
        <strain evidence="2">An109</strain>
    </source>
</reference>
<dbReference type="SUPFAM" id="SSF56219">
    <property type="entry name" value="DNase I-like"/>
    <property type="match status" value="1"/>
</dbReference>
<dbReference type="Gene3D" id="3.60.10.10">
    <property type="entry name" value="Endonuclease/exonuclease/phosphatase"/>
    <property type="match status" value="1"/>
</dbReference>
<dbReference type="AlphaFoldDB" id="A0A1I4VPD2"/>
<reference evidence="3 4" key="1">
    <citation type="submission" date="2016-10" db="EMBL/GenBank/DDBJ databases">
        <authorList>
            <person name="de Groot N.N."/>
        </authorList>
    </citation>
    <scope>NUCLEOTIDE SEQUENCE [LARGE SCALE GENOMIC DNA]</scope>
    <source>
        <strain evidence="3 4">NLAE-zl-C202</strain>
    </source>
</reference>
<sequence>MELDYNKMKKFFLIAVLLNMLFDGYAQTTLKVMSFNIHAGADASLEQLASFIKKQNPDVVALQEVDYYTTRSKGVDMLLELSYLTGMHGMFFPAIDAHGGKYGNAILSKYSFDETQKKILPYTSGTEKRCAAIVKIVLDDGTSVCVVGTHLDMANLSNGLLQVGELTKIPQTGELCVLAGDLNRRVGTEHINLLSTVWDLAVSNTFDHVAYYPQNRWVVKETKIFEEVLSDHKAIMAVLEIK</sequence>
<dbReference type="Proteomes" id="UP000196036">
    <property type="component" value="Unassembled WGS sequence"/>
</dbReference>
<dbReference type="InterPro" id="IPR005135">
    <property type="entry name" value="Endo/exonuclease/phosphatase"/>
</dbReference>
<proteinExistence type="predicted"/>
<keyword evidence="3" id="KW-0378">Hydrolase</keyword>
<name>A0A1I4VPD2_9BACE</name>
<gene>
    <name evidence="2" type="ORF">B5E52_13695</name>
    <name evidence="3" type="ORF">SAMN05216250_11758</name>
</gene>
<evidence type="ECO:0000259" key="1">
    <source>
        <dbReference type="Pfam" id="PF03372"/>
    </source>
</evidence>
<evidence type="ECO:0000313" key="2">
    <source>
        <dbReference type="EMBL" id="OUQ66591.1"/>
    </source>
</evidence>
<dbReference type="GO" id="GO:0004527">
    <property type="term" value="F:exonuclease activity"/>
    <property type="evidence" value="ECO:0007669"/>
    <property type="project" value="UniProtKB-KW"/>
</dbReference>
<dbReference type="EMBL" id="FOUM01000017">
    <property type="protein sequence ID" value="SFN02935.1"/>
    <property type="molecule type" value="Genomic_DNA"/>
</dbReference>
<evidence type="ECO:0000313" key="5">
    <source>
        <dbReference type="Proteomes" id="UP000196036"/>
    </source>
</evidence>
<dbReference type="GO" id="GO:0006506">
    <property type="term" value="P:GPI anchor biosynthetic process"/>
    <property type="evidence" value="ECO:0007669"/>
    <property type="project" value="TreeGrafter"/>
</dbReference>
<dbReference type="PANTHER" id="PTHR14859:SF15">
    <property type="entry name" value="ENDONUCLEASE_EXONUCLEASE_PHOSPHATASE DOMAIN-CONTAINING PROTEIN"/>
    <property type="match status" value="1"/>
</dbReference>
<organism evidence="3 4">
    <name type="scientific">Bacteroides xylanisolvens</name>
    <dbReference type="NCBI Taxonomy" id="371601"/>
    <lineage>
        <taxon>Bacteria</taxon>
        <taxon>Pseudomonadati</taxon>
        <taxon>Bacteroidota</taxon>
        <taxon>Bacteroidia</taxon>
        <taxon>Bacteroidales</taxon>
        <taxon>Bacteroidaceae</taxon>
        <taxon>Bacteroides</taxon>
    </lineage>
</organism>
<dbReference type="GO" id="GO:0004519">
    <property type="term" value="F:endonuclease activity"/>
    <property type="evidence" value="ECO:0007669"/>
    <property type="project" value="UniProtKB-KW"/>
</dbReference>
<reference evidence="5" key="2">
    <citation type="submission" date="2017-04" db="EMBL/GenBank/DDBJ databases">
        <title>Function of individual gut microbiota members based on whole genome sequencing of pure cultures obtained from chicken caecum.</title>
        <authorList>
            <person name="Medvecky M."/>
            <person name="Cejkova D."/>
            <person name="Polansky O."/>
            <person name="Karasova D."/>
            <person name="Kubasova T."/>
            <person name="Cizek A."/>
            <person name="Rychlik I."/>
        </authorList>
    </citation>
    <scope>NUCLEOTIDE SEQUENCE [LARGE SCALE GENOMIC DNA]</scope>
    <source>
        <strain evidence="5">An109</strain>
    </source>
</reference>
<dbReference type="InterPro" id="IPR051916">
    <property type="entry name" value="GPI-anchor_lipid_remodeler"/>
</dbReference>
<keyword evidence="3" id="KW-0255">Endonuclease</keyword>
<feature type="domain" description="Endonuclease/exonuclease/phosphatase" evidence="1">
    <location>
        <begin position="33"/>
        <end position="232"/>
    </location>
</feature>
<evidence type="ECO:0000313" key="3">
    <source>
        <dbReference type="EMBL" id="SFN02935.1"/>
    </source>
</evidence>
<dbReference type="GO" id="GO:0016020">
    <property type="term" value="C:membrane"/>
    <property type="evidence" value="ECO:0007669"/>
    <property type="project" value="GOC"/>
</dbReference>
<dbReference type="RefSeq" id="WP_074910045.1">
    <property type="nucleotide sequence ID" value="NZ_CP042282.1"/>
</dbReference>
<protein>
    <submittedName>
        <fullName evidence="3">Endonuclease/Exonuclease/phosphatase family protein</fullName>
    </submittedName>
</protein>
<dbReference type="EMBL" id="NFLW01000026">
    <property type="protein sequence ID" value="OUQ66591.1"/>
    <property type="molecule type" value="Genomic_DNA"/>
</dbReference>
<dbReference type="Proteomes" id="UP000183766">
    <property type="component" value="Unassembled WGS sequence"/>
</dbReference>
<dbReference type="PANTHER" id="PTHR14859">
    <property type="entry name" value="CALCOFLUOR WHITE HYPERSENSITIVE PROTEIN PRECURSOR"/>
    <property type="match status" value="1"/>
</dbReference>
<keyword evidence="3" id="KW-0269">Exonuclease</keyword>
<accession>A0A1I4VPD2</accession>
<dbReference type="Pfam" id="PF03372">
    <property type="entry name" value="Exo_endo_phos"/>
    <property type="match status" value="1"/>
</dbReference>
<keyword evidence="3" id="KW-0540">Nuclease</keyword>